<dbReference type="AlphaFoldDB" id="A0A9P8L3P9"/>
<feature type="compositionally biased region" description="Polar residues" evidence="1">
    <location>
        <begin position="14"/>
        <end position="24"/>
    </location>
</feature>
<evidence type="ECO:0000313" key="3">
    <source>
        <dbReference type="Proteomes" id="UP000750711"/>
    </source>
</evidence>
<feature type="compositionally biased region" description="Polar residues" evidence="1">
    <location>
        <begin position="191"/>
        <end position="205"/>
    </location>
</feature>
<feature type="region of interest" description="Disordered" evidence="1">
    <location>
        <begin position="1"/>
        <end position="255"/>
    </location>
</feature>
<feature type="non-terminal residue" evidence="2">
    <location>
        <position position="255"/>
    </location>
</feature>
<sequence>MASNPIQLPPLEPTRTSPNRNSLGPNDPSSYPSTYSSAPQSTSLQQQQSPVFTFNHGYGASDANQSRPGGEVPQPPPPPPSDSRRSSFDARLGNLNLSSPLGSNNASQVSLTSTLQSKRGIPVDGSQRTNGLAAARRPFSPFSPGASGGPVVPGRTAPPINPSNRFPFPHPNAPSPTKGFPYAFPDPEVAATQTPSNRSIDRSTISGNSRSGSVGGNSLANSAFTNRSSTPPGQRRMHDLPPGADLDGHSAMNGS</sequence>
<feature type="compositionally biased region" description="Low complexity" evidence="1">
    <location>
        <begin position="92"/>
        <end position="107"/>
    </location>
</feature>
<evidence type="ECO:0000256" key="1">
    <source>
        <dbReference type="SAM" id="MobiDB-lite"/>
    </source>
</evidence>
<protein>
    <submittedName>
        <fullName evidence="2">Uncharacterized protein</fullName>
    </submittedName>
</protein>
<dbReference type="Proteomes" id="UP000750711">
    <property type="component" value="Unassembled WGS sequence"/>
</dbReference>
<evidence type="ECO:0000313" key="2">
    <source>
        <dbReference type="EMBL" id="KAH0542208.1"/>
    </source>
</evidence>
<comment type="caution">
    <text evidence="2">The sequence shown here is derived from an EMBL/GenBank/DDBJ whole genome shotgun (WGS) entry which is preliminary data.</text>
</comment>
<feature type="compositionally biased region" description="Low complexity" evidence="1">
    <location>
        <begin position="28"/>
        <end position="49"/>
    </location>
</feature>
<proteinExistence type="predicted"/>
<keyword evidence="3" id="KW-1185">Reference proteome</keyword>
<name>A0A9P8L3P9_9PEZI</name>
<dbReference type="EMBL" id="JAGHQM010003683">
    <property type="protein sequence ID" value="KAH0542208.1"/>
    <property type="molecule type" value="Genomic_DNA"/>
</dbReference>
<feature type="compositionally biased region" description="Polar residues" evidence="1">
    <location>
        <begin position="108"/>
        <end position="117"/>
    </location>
</feature>
<feature type="compositionally biased region" description="Low complexity" evidence="1">
    <location>
        <begin position="136"/>
        <end position="155"/>
    </location>
</feature>
<gene>
    <name evidence="2" type="ORF">GP486_008654</name>
</gene>
<accession>A0A9P8L3P9</accession>
<feature type="compositionally biased region" description="Polar residues" evidence="1">
    <location>
        <begin position="219"/>
        <end position="232"/>
    </location>
</feature>
<organism evidence="2 3">
    <name type="scientific">Trichoglossum hirsutum</name>
    <dbReference type="NCBI Taxonomy" id="265104"/>
    <lineage>
        <taxon>Eukaryota</taxon>
        <taxon>Fungi</taxon>
        <taxon>Dikarya</taxon>
        <taxon>Ascomycota</taxon>
        <taxon>Pezizomycotina</taxon>
        <taxon>Geoglossomycetes</taxon>
        <taxon>Geoglossales</taxon>
        <taxon>Geoglossaceae</taxon>
        <taxon>Trichoglossum</taxon>
    </lineage>
</organism>
<reference evidence="2" key="1">
    <citation type="submission" date="2021-03" db="EMBL/GenBank/DDBJ databases">
        <title>Comparative genomics and phylogenomic investigation of the class Geoglossomycetes provide insights into ecological specialization and systematics.</title>
        <authorList>
            <person name="Melie T."/>
            <person name="Pirro S."/>
            <person name="Miller A.N."/>
            <person name="Quandt A."/>
        </authorList>
    </citation>
    <scope>NUCLEOTIDE SEQUENCE</scope>
    <source>
        <strain evidence="2">CAQ_001_2017</strain>
    </source>
</reference>
<feature type="compositionally biased region" description="Low complexity" evidence="1">
    <location>
        <begin position="206"/>
        <end position="218"/>
    </location>
</feature>